<gene>
    <name evidence="1" type="ORF">HPB50_011974</name>
</gene>
<organism evidence="1 2">
    <name type="scientific">Hyalomma asiaticum</name>
    <name type="common">Tick</name>
    <dbReference type="NCBI Taxonomy" id="266040"/>
    <lineage>
        <taxon>Eukaryota</taxon>
        <taxon>Metazoa</taxon>
        <taxon>Ecdysozoa</taxon>
        <taxon>Arthropoda</taxon>
        <taxon>Chelicerata</taxon>
        <taxon>Arachnida</taxon>
        <taxon>Acari</taxon>
        <taxon>Parasitiformes</taxon>
        <taxon>Ixodida</taxon>
        <taxon>Ixodoidea</taxon>
        <taxon>Ixodidae</taxon>
        <taxon>Hyalomminae</taxon>
        <taxon>Hyalomma</taxon>
    </lineage>
</organism>
<proteinExistence type="predicted"/>
<dbReference type="EMBL" id="CM023491">
    <property type="protein sequence ID" value="KAH6941000.1"/>
    <property type="molecule type" value="Genomic_DNA"/>
</dbReference>
<evidence type="ECO:0000313" key="1">
    <source>
        <dbReference type="EMBL" id="KAH6941000.1"/>
    </source>
</evidence>
<keyword evidence="2" id="KW-1185">Reference proteome</keyword>
<comment type="caution">
    <text evidence="1">The sequence shown here is derived from an EMBL/GenBank/DDBJ whole genome shotgun (WGS) entry which is preliminary data.</text>
</comment>
<reference evidence="1" key="1">
    <citation type="submission" date="2020-05" db="EMBL/GenBank/DDBJ databases">
        <title>Large-scale comparative analyses of tick genomes elucidate their genetic diversity and vector capacities.</title>
        <authorList>
            <person name="Jia N."/>
            <person name="Wang J."/>
            <person name="Shi W."/>
            <person name="Du L."/>
            <person name="Sun Y."/>
            <person name="Zhan W."/>
            <person name="Jiang J."/>
            <person name="Wang Q."/>
            <person name="Zhang B."/>
            <person name="Ji P."/>
            <person name="Sakyi L.B."/>
            <person name="Cui X."/>
            <person name="Yuan T."/>
            <person name="Jiang B."/>
            <person name="Yang W."/>
            <person name="Lam T.T.-Y."/>
            <person name="Chang Q."/>
            <person name="Ding S."/>
            <person name="Wang X."/>
            <person name="Zhu J."/>
            <person name="Ruan X."/>
            <person name="Zhao L."/>
            <person name="Wei J."/>
            <person name="Que T."/>
            <person name="Du C."/>
            <person name="Cheng J."/>
            <person name="Dai P."/>
            <person name="Han X."/>
            <person name="Huang E."/>
            <person name="Gao Y."/>
            <person name="Liu J."/>
            <person name="Shao H."/>
            <person name="Ye R."/>
            <person name="Li L."/>
            <person name="Wei W."/>
            <person name="Wang X."/>
            <person name="Wang C."/>
            <person name="Yang T."/>
            <person name="Huo Q."/>
            <person name="Li W."/>
            <person name="Guo W."/>
            <person name="Chen H."/>
            <person name="Zhou L."/>
            <person name="Ni X."/>
            <person name="Tian J."/>
            <person name="Zhou Y."/>
            <person name="Sheng Y."/>
            <person name="Liu T."/>
            <person name="Pan Y."/>
            <person name="Xia L."/>
            <person name="Li J."/>
            <person name="Zhao F."/>
            <person name="Cao W."/>
        </authorList>
    </citation>
    <scope>NUCLEOTIDE SEQUENCE</scope>
    <source>
        <strain evidence="1">Hyas-2018</strain>
    </source>
</reference>
<accession>A0ACB7T252</accession>
<protein>
    <submittedName>
        <fullName evidence="1">Uncharacterized protein</fullName>
    </submittedName>
</protein>
<sequence length="532" mass="58555">MNASPSTTSDEVRPPTRVPGTEGEHTFFTWISTSTNKASTSFLEGLTVPSGRLADSSEVRVLPEQPPGPLPSTARHLLHVWVLGAVCISSFVVPLFLLLLPYWIGHTKLDAWKEVTASTRIHTTGRGAHHDDPLSVLPASCRARNVSPVDDDLTGINDNYLDNGALKLPVRPSAPVLCLYNNSLYRRADGRDYLPRHLPLNLCSGIVYWSVGLVAGRLRSRAPEFDRRYGIEQLHRVRAAQGSAVPIYVTLGGQSEDAADMYLLGVSPSARALFVADVLMSLRRHRLDGVVVHWVGHSSERCREIMKDSFTWLADLMADLREILALNFPKGSGLVGLMVPADAPLANAMLSQLSDQSDIVILDIPAVTEVVPTAQGPMATFHAVKGFLERLRAYAELRPKMCISLSIAINARDEAQRPLPATNVSRRAGYRAVSELCSATPFRQVANTSAAIVRAAAEGGTWYSLDSYESLRRKLSYGKRGPRDRDMCVLVRDLYMDAYAAPCRGSERYILLRHVLNASTDAYLFDIRPYLP</sequence>
<evidence type="ECO:0000313" key="2">
    <source>
        <dbReference type="Proteomes" id="UP000821845"/>
    </source>
</evidence>
<name>A0ACB7T252_HYAAI</name>
<dbReference type="Proteomes" id="UP000821845">
    <property type="component" value="Chromosome 11"/>
</dbReference>